<sequence>MEGQYIGNKIDIFDESIELSGSSSTSSRTTIEIGADKIASHEDDTLRNSNVETCENYLFSLRNSSLSIKSIEFSLINNFDESRRSRLNNDATRLAIVTHSMLTIADSVLAVPSISSPILDSSANSHSSTMQTSVLLEKCSISNEVGEVRGFVETSAFPSFGGSVSVSIVGCSFDSATILGNDGVGLSLTRTADQSGEDIGTISSSLIDCSFVNVSSMGSSCQTHLPHLSQKMLGCVVSLTSSHLSGSTIRDVNTGGSVLCSNSSFSSLLSPPNTNPTQGTVTLPGESIPEPFVSDKTYSFDKDSGSQTTSVTFSHCLFTGDNHPSARPLTFSEYPGTISIDSCSFDNIAFTGDLGGAISIVVTDQFDHLCFKVELSNFTSCSAGWTGGAMSISVADGILVRSCLFDSCSTNDPFMADGGAGLNLFGSESVARIPKFELTDCILTDCTAVIHGGGVQVSGSLDLSVVDTKFERCEVSSQFITTYGGGICVVENCQATLSVEQSHFIECSSVHAGGAICHLSRSAISVSDTLVKNCSSGSTGVICVIPSGDPAHLSFSKVLFDGNLVGSDTSFLMWVLGFGGSAPKFPDIAIMCESVDLLPTFEFADCFTTIVPDSTGLIYKGTELISYQG</sequence>
<comment type="caution">
    <text evidence="1">The sequence shown here is derived from an EMBL/GenBank/DDBJ whole genome shotgun (WGS) entry which is preliminary data.</text>
</comment>
<protein>
    <recommendedName>
        <fullName evidence="3">Right handed beta helix domain-containing protein</fullName>
    </recommendedName>
</protein>
<keyword evidence="2" id="KW-1185">Reference proteome</keyword>
<dbReference type="InterPro" id="IPR011050">
    <property type="entry name" value="Pectin_lyase_fold/virulence"/>
</dbReference>
<organism evidence="1 2">
    <name type="scientific">Blattamonas nauphoetae</name>
    <dbReference type="NCBI Taxonomy" id="2049346"/>
    <lineage>
        <taxon>Eukaryota</taxon>
        <taxon>Metamonada</taxon>
        <taxon>Preaxostyla</taxon>
        <taxon>Oxymonadida</taxon>
        <taxon>Blattamonas</taxon>
    </lineage>
</organism>
<dbReference type="EMBL" id="JARBJD010000027">
    <property type="protein sequence ID" value="KAK2959738.1"/>
    <property type="molecule type" value="Genomic_DNA"/>
</dbReference>
<dbReference type="Proteomes" id="UP001281761">
    <property type="component" value="Unassembled WGS sequence"/>
</dbReference>
<evidence type="ECO:0008006" key="3">
    <source>
        <dbReference type="Google" id="ProtNLM"/>
    </source>
</evidence>
<evidence type="ECO:0000313" key="2">
    <source>
        <dbReference type="Proteomes" id="UP001281761"/>
    </source>
</evidence>
<reference evidence="1 2" key="1">
    <citation type="journal article" date="2022" name="bioRxiv">
        <title>Genomics of Preaxostyla Flagellates Illuminates Evolutionary Transitions and the Path Towards Mitochondrial Loss.</title>
        <authorList>
            <person name="Novak L.V.F."/>
            <person name="Treitli S.C."/>
            <person name="Pyrih J."/>
            <person name="Halakuc P."/>
            <person name="Pipaliya S.V."/>
            <person name="Vacek V."/>
            <person name="Brzon O."/>
            <person name="Soukal P."/>
            <person name="Eme L."/>
            <person name="Dacks J.B."/>
            <person name="Karnkowska A."/>
            <person name="Elias M."/>
            <person name="Hampl V."/>
        </authorList>
    </citation>
    <scope>NUCLEOTIDE SEQUENCE [LARGE SCALE GENOMIC DNA]</scope>
    <source>
        <strain evidence="1">NAU3</strain>
        <tissue evidence="1">Gut</tissue>
    </source>
</reference>
<gene>
    <name evidence="1" type="ORF">BLNAU_5227</name>
</gene>
<accession>A0ABQ9Y7S2</accession>
<dbReference type="SUPFAM" id="SSF51126">
    <property type="entry name" value="Pectin lyase-like"/>
    <property type="match status" value="1"/>
</dbReference>
<name>A0ABQ9Y7S2_9EUKA</name>
<evidence type="ECO:0000313" key="1">
    <source>
        <dbReference type="EMBL" id="KAK2959738.1"/>
    </source>
</evidence>
<proteinExistence type="predicted"/>